<dbReference type="Gene3D" id="1.10.1040.10">
    <property type="entry name" value="N-(1-d-carboxylethyl)-l-norvaline Dehydrogenase, domain 2"/>
    <property type="match status" value="1"/>
</dbReference>
<proteinExistence type="predicted"/>
<evidence type="ECO:0000259" key="5">
    <source>
        <dbReference type="Pfam" id="PF14833"/>
    </source>
</evidence>
<name>A0A839EVZ2_9GAMM</name>
<dbReference type="SUPFAM" id="SSF48179">
    <property type="entry name" value="6-phosphogluconate dehydrogenase C-terminal domain-like"/>
    <property type="match status" value="1"/>
</dbReference>
<evidence type="ECO:0000256" key="1">
    <source>
        <dbReference type="ARBA" id="ARBA00023002"/>
    </source>
</evidence>
<dbReference type="GO" id="GO:0050661">
    <property type="term" value="F:NADP binding"/>
    <property type="evidence" value="ECO:0007669"/>
    <property type="project" value="InterPro"/>
</dbReference>
<dbReference type="PANTHER" id="PTHR43580">
    <property type="entry name" value="OXIDOREDUCTASE GLYR1-RELATED"/>
    <property type="match status" value="1"/>
</dbReference>
<dbReference type="EC" id="1.1.1.31" evidence="6"/>
<feature type="domain" description="3-hydroxyisobutyrate dehydrogenase-like NAD-binding" evidence="5">
    <location>
        <begin position="169"/>
        <end position="283"/>
    </location>
</feature>
<dbReference type="AlphaFoldDB" id="A0A839EVZ2"/>
<accession>A0A839EVZ2</accession>
<dbReference type="EMBL" id="JACGXL010000001">
    <property type="protein sequence ID" value="MBA8885952.1"/>
    <property type="molecule type" value="Genomic_DNA"/>
</dbReference>
<dbReference type="GO" id="GO:0051287">
    <property type="term" value="F:NAD binding"/>
    <property type="evidence" value="ECO:0007669"/>
    <property type="project" value="InterPro"/>
</dbReference>
<dbReference type="PROSITE" id="PS00895">
    <property type="entry name" value="3_HYDROXYISOBUT_DH"/>
    <property type="match status" value="1"/>
</dbReference>
<evidence type="ECO:0000256" key="3">
    <source>
        <dbReference type="PIRSR" id="PIRSR000103-1"/>
    </source>
</evidence>
<keyword evidence="7" id="KW-1185">Reference proteome</keyword>
<keyword evidence="2" id="KW-0520">NAD</keyword>
<protein>
    <submittedName>
        <fullName evidence="6">3-hydroxyisobutyrate dehydrogenase</fullName>
        <ecNumber evidence="6">1.1.1.31</ecNumber>
    </submittedName>
</protein>
<dbReference type="InterPro" id="IPR013328">
    <property type="entry name" value="6PGD_dom2"/>
</dbReference>
<dbReference type="SUPFAM" id="SSF51735">
    <property type="entry name" value="NAD(P)-binding Rossmann-fold domains"/>
    <property type="match status" value="1"/>
</dbReference>
<dbReference type="Gene3D" id="3.40.50.720">
    <property type="entry name" value="NAD(P)-binding Rossmann-like Domain"/>
    <property type="match status" value="1"/>
</dbReference>
<dbReference type="InterPro" id="IPR002204">
    <property type="entry name" value="3-OH-isobutyrate_DH-rel_CS"/>
</dbReference>
<dbReference type="PIRSF" id="PIRSF000103">
    <property type="entry name" value="HIBADH"/>
    <property type="match status" value="1"/>
</dbReference>
<dbReference type="GO" id="GO:0016054">
    <property type="term" value="P:organic acid catabolic process"/>
    <property type="evidence" value="ECO:0007669"/>
    <property type="project" value="UniProtKB-ARBA"/>
</dbReference>
<sequence length="285" mass="29961">MNVGFVGLGTMGLPMATNLLRAGCPLWLWNRTAERCAPLLGLGAHRAESIDALCRDAQTVLLMLFDEAALDAVLGRRTHAFGARVAGRTLVHLGTTSPAYSAALARDLEACGARYVEAPVSGSRVQAERGELIGMVSGSDDAVDAVLPLLAPLCRRTFRCGAVPGALRMKLAVNHYLIAMVTALAETVHAARSGGVDIALLRDVLDAGPMASEVSRIKLDKLVRAEFAPQAAVRDVATIADLVLAQADGAGADAPLIRACATLYRRAHDDGFGDLDMAGVIHAFR</sequence>
<dbReference type="InterPro" id="IPR015815">
    <property type="entry name" value="HIBADH-related"/>
</dbReference>
<dbReference type="InterPro" id="IPR006115">
    <property type="entry name" value="6PGDH_NADP-bd"/>
</dbReference>
<evidence type="ECO:0000259" key="4">
    <source>
        <dbReference type="Pfam" id="PF03446"/>
    </source>
</evidence>
<dbReference type="InterPro" id="IPR008927">
    <property type="entry name" value="6-PGluconate_DH-like_C_sf"/>
</dbReference>
<dbReference type="InterPro" id="IPR036291">
    <property type="entry name" value="NAD(P)-bd_dom_sf"/>
</dbReference>
<dbReference type="Pfam" id="PF03446">
    <property type="entry name" value="NAD_binding_2"/>
    <property type="match status" value="1"/>
</dbReference>
<reference evidence="6 7" key="1">
    <citation type="submission" date="2020-07" db="EMBL/GenBank/DDBJ databases">
        <title>Genomic Encyclopedia of Type Strains, Phase IV (KMG-V): Genome sequencing to study the core and pangenomes of soil and plant-associated prokaryotes.</title>
        <authorList>
            <person name="Whitman W."/>
        </authorList>
    </citation>
    <scope>NUCLEOTIDE SEQUENCE [LARGE SCALE GENOMIC DNA]</scope>
    <source>
        <strain evidence="6 7">RH2WT43</strain>
    </source>
</reference>
<evidence type="ECO:0000313" key="7">
    <source>
        <dbReference type="Proteomes" id="UP000550401"/>
    </source>
</evidence>
<feature type="domain" description="6-phosphogluconate dehydrogenase NADP-binding" evidence="4">
    <location>
        <begin position="2"/>
        <end position="158"/>
    </location>
</feature>
<feature type="active site" evidence="3">
    <location>
        <position position="170"/>
    </location>
</feature>
<dbReference type="InterPro" id="IPR029154">
    <property type="entry name" value="HIBADH-like_NADP-bd"/>
</dbReference>
<dbReference type="GO" id="GO:0008442">
    <property type="term" value="F:3-hydroxyisobutyrate dehydrogenase activity"/>
    <property type="evidence" value="ECO:0007669"/>
    <property type="project" value="UniProtKB-EC"/>
</dbReference>
<dbReference type="Proteomes" id="UP000550401">
    <property type="component" value="Unassembled WGS sequence"/>
</dbReference>
<evidence type="ECO:0000256" key="2">
    <source>
        <dbReference type="ARBA" id="ARBA00023027"/>
    </source>
</evidence>
<evidence type="ECO:0000313" key="6">
    <source>
        <dbReference type="EMBL" id="MBA8885952.1"/>
    </source>
</evidence>
<dbReference type="InterPro" id="IPR051265">
    <property type="entry name" value="HIBADH-related_NP60_sf"/>
</dbReference>
<dbReference type="RefSeq" id="WP_182529074.1">
    <property type="nucleotide sequence ID" value="NZ_JACGXL010000001.1"/>
</dbReference>
<comment type="caution">
    <text evidence="6">The sequence shown here is derived from an EMBL/GenBank/DDBJ whole genome shotgun (WGS) entry which is preliminary data.</text>
</comment>
<dbReference type="Pfam" id="PF14833">
    <property type="entry name" value="NAD_binding_11"/>
    <property type="match status" value="1"/>
</dbReference>
<gene>
    <name evidence="6" type="ORF">FHW12_000143</name>
</gene>
<dbReference type="PANTHER" id="PTHR43580:SF2">
    <property type="entry name" value="CYTOKINE-LIKE NUCLEAR FACTOR N-PAC"/>
    <property type="match status" value="1"/>
</dbReference>
<keyword evidence="1 6" id="KW-0560">Oxidoreductase</keyword>
<organism evidence="6 7">
    <name type="scientific">Dokdonella fugitiva</name>
    <dbReference type="NCBI Taxonomy" id="328517"/>
    <lineage>
        <taxon>Bacteria</taxon>
        <taxon>Pseudomonadati</taxon>
        <taxon>Pseudomonadota</taxon>
        <taxon>Gammaproteobacteria</taxon>
        <taxon>Lysobacterales</taxon>
        <taxon>Rhodanobacteraceae</taxon>
        <taxon>Dokdonella</taxon>
    </lineage>
</organism>